<comment type="caution">
    <text evidence="8">The sequence shown here is derived from an EMBL/GenBank/DDBJ whole genome shotgun (WGS) entry which is preliminary data.</text>
</comment>
<feature type="region of interest" description="Disordered" evidence="6">
    <location>
        <begin position="283"/>
        <end position="315"/>
    </location>
</feature>
<keyword evidence="4 7" id="KW-1133">Transmembrane helix</keyword>
<evidence type="ECO:0000256" key="6">
    <source>
        <dbReference type="SAM" id="MobiDB-lite"/>
    </source>
</evidence>
<evidence type="ECO:0000256" key="5">
    <source>
        <dbReference type="ARBA" id="ARBA00023136"/>
    </source>
</evidence>
<proteinExistence type="predicted"/>
<protein>
    <submittedName>
        <fullName evidence="8">Adenosine 3'-phospho 5'-phosphosulfate transporter 1 (PAPS transporter 1) (Solute carrier family 35 member B2)</fullName>
    </submittedName>
</protein>
<feature type="compositionally biased region" description="Basic and acidic residues" evidence="6">
    <location>
        <begin position="304"/>
        <end position="315"/>
    </location>
</feature>
<accession>A0ABP0L9P7</accession>
<evidence type="ECO:0000256" key="1">
    <source>
        <dbReference type="ARBA" id="ARBA00004141"/>
    </source>
</evidence>
<evidence type="ECO:0000256" key="4">
    <source>
        <dbReference type="ARBA" id="ARBA00022989"/>
    </source>
</evidence>
<feature type="transmembrane region" description="Helical" evidence="7">
    <location>
        <begin position="134"/>
        <end position="151"/>
    </location>
</feature>
<dbReference type="PANTHER" id="PTHR10778">
    <property type="entry name" value="SOLUTE CARRIER FAMILY 35 MEMBER B"/>
    <property type="match status" value="1"/>
</dbReference>
<keyword evidence="9" id="KW-1185">Reference proteome</keyword>
<dbReference type="Proteomes" id="UP001642464">
    <property type="component" value="Unassembled WGS sequence"/>
</dbReference>
<organism evidence="8 9">
    <name type="scientific">Durusdinium trenchii</name>
    <dbReference type="NCBI Taxonomy" id="1381693"/>
    <lineage>
        <taxon>Eukaryota</taxon>
        <taxon>Sar</taxon>
        <taxon>Alveolata</taxon>
        <taxon>Dinophyceae</taxon>
        <taxon>Suessiales</taxon>
        <taxon>Symbiodiniaceae</taxon>
        <taxon>Durusdinium</taxon>
    </lineage>
</organism>
<name>A0ABP0L9P7_9DINO</name>
<gene>
    <name evidence="8" type="ORF">SCF082_LOCUS21308</name>
</gene>
<evidence type="ECO:0000256" key="7">
    <source>
        <dbReference type="SAM" id="Phobius"/>
    </source>
</evidence>
<feature type="transmembrane region" description="Helical" evidence="7">
    <location>
        <begin position="14"/>
        <end position="32"/>
    </location>
</feature>
<keyword evidence="5 7" id="KW-0472">Membrane</keyword>
<feature type="transmembrane region" description="Helical" evidence="7">
    <location>
        <begin position="254"/>
        <end position="275"/>
    </location>
</feature>
<keyword evidence="3 7" id="KW-0812">Transmembrane</keyword>
<evidence type="ECO:0000313" key="9">
    <source>
        <dbReference type="Proteomes" id="UP001642464"/>
    </source>
</evidence>
<evidence type="ECO:0000256" key="3">
    <source>
        <dbReference type="ARBA" id="ARBA00022692"/>
    </source>
</evidence>
<reference evidence="8 9" key="1">
    <citation type="submission" date="2024-02" db="EMBL/GenBank/DDBJ databases">
        <authorList>
            <person name="Chen Y."/>
            <person name="Shah S."/>
            <person name="Dougan E. K."/>
            <person name="Thang M."/>
            <person name="Chan C."/>
        </authorList>
    </citation>
    <scope>NUCLEOTIDE SEQUENCE [LARGE SCALE GENOMIC DNA]</scope>
</reference>
<sequence length="315" mass="35075">MSQPYDGAMFGDSVFLVFCNRFLAIWFGLFMAKVKGEEWKLNAPVWRYMVVSLSNVLATTCQYEALKYVSFPVQMLGKSFKMMPVMLWGIVISSKQYKAKEWGVALAVTWGVTQFLLTGPIASPSGENDDNTNNSIKGLLLLLLFLALDGITSPMQEKLFKEYGLSKYNQMLWVNLCSAIVSLITLLSTGTLFSALAFCGQHPALLRDAATLSIAQVSSQWFIYSQVKEFGAVVFAATMNVRQLFSIITSYVEYGHYITGLQVLSLCLVFGALFFKSYDGLMGSSSDRERQPLVDKSGPTTPPEVKEVLSQEHRL</sequence>
<dbReference type="PANTHER" id="PTHR10778:SF13">
    <property type="entry name" value="ADENOSINE 3'-PHOSPHO 5'-PHOSPHOSULFATE TRANSPORTER 1"/>
    <property type="match status" value="1"/>
</dbReference>
<evidence type="ECO:0000313" key="8">
    <source>
        <dbReference type="EMBL" id="CAK9035477.1"/>
    </source>
</evidence>
<dbReference type="InterPro" id="IPR013657">
    <property type="entry name" value="SCL35B1-4/HUT1"/>
</dbReference>
<dbReference type="EMBL" id="CAXAMM010015091">
    <property type="protein sequence ID" value="CAK9035477.1"/>
    <property type="molecule type" value="Genomic_DNA"/>
</dbReference>
<dbReference type="Pfam" id="PF08449">
    <property type="entry name" value="UAA"/>
    <property type="match status" value="1"/>
</dbReference>
<feature type="transmembrane region" description="Helical" evidence="7">
    <location>
        <begin position="172"/>
        <end position="198"/>
    </location>
</feature>
<feature type="transmembrane region" description="Helical" evidence="7">
    <location>
        <begin position="102"/>
        <end position="122"/>
    </location>
</feature>
<keyword evidence="2" id="KW-0813">Transport</keyword>
<comment type="subcellular location">
    <subcellularLocation>
        <location evidence="1">Membrane</location>
        <topology evidence="1">Multi-pass membrane protein</topology>
    </subcellularLocation>
</comment>
<evidence type="ECO:0000256" key="2">
    <source>
        <dbReference type="ARBA" id="ARBA00022448"/>
    </source>
</evidence>